<dbReference type="eggNOG" id="COG3040">
    <property type="taxonomic scope" value="Bacteria"/>
</dbReference>
<dbReference type="SUPFAM" id="SSF50814">
    <property type="entry name" value="Lipocalins"/>
    <property type="match status" value="1"/>
</dbReference>
<keyword evidence="6" id="KW-1185">Reference proteome</keyword>
<gene>
    <name evidence="5" type="ORF">JCM15093_2319</name>
</gene>
<dbReference type="InterPro" id="IPR022272">
    <property type="entry name" value="Lipocalin_CS"/>
</dbReference>
<reference evidence="5 6" key="1">
    <citation type="journal article" date="2015" name="Microbes Environ.">
        <title>Distribution and evolution of nitrogen fixation genes in the phylum bacteroidetes.</title>
        <authorList>
            <person name="Inoue J."/>
            <person name="Oshima K."/>
            <person name="Suda W."/>
            <person name="Sakamoto M."/>
            <person name="Iino T."/>
            <person name="Noda S."/>
            <person name="Hongoh Y."/>
            <person name="Hattori M."/>
            <person name="Ohkuma M."/>
        </authorList>
    </citation>
    <scope>NUCLEOTIDE SEQUENCE [LARGE SCALE GENOMIC DNA]</scope>
    <source>
        <strain evidence="5 6">JCM 15093</strain>
    </source>
</reference>
<dbReference type="SUPFAM" id="SSF51735">
    <property type="entry name" value="NAD(P)-binding Rossmann-fold domains"/>
    <property type="match status" value="1"/>
</dbReference>
<dbReference type="Gene3D" id="3.40.50.720">
    <property type="entry name" value="NAD(P)-binding Rossmann-like Domain"/>
    <property type="match status" value="1"/>
</dbReference>
<feature type="domain" description="NAD-dependent epimerase/dehydratase" evidence="2">
    <location>
        <begin position="3"/>
        <end position="201"/>
    </location>
</feature>
<dbReference type="InterPro" id="IPR002446">
    <property type="entry name" value="Lipocalin_bac"/>
</dbReference>
<accession>A0A069D4A9</accession>
<dbReference type="Gene3D" id="2.40.128.20">
    <property type="match status" value="1"/>
</dbReference>
<comment type="caution">
    <text evidence="5">The sequence shown here is derived from an EMBL/GenBank/DDBJ whole genome shotgun (WGS) entry which is preliminary data.</text>
</comment>
<dbReference type="InterPro" id="IPR036291">
    <property type="entry name" value="NAD(P)-bd_dom_sf"/>
</dbReference>
<dbReference type="RefSeq" id="WP_024996860.1">
    <property type="nucleotide sequence ID" value="NZ_ATZI01000001.1"/>
</dbReference>
<dbReference type="InterPro" id="IPR001509">
    <property type="entry name" value="Epimerase_deHydtase"/>
</dbReference>
<dbReference type="PANTHER" id="PTHR11092">
    <property type="entry name" value="SUGAR NUCLEOTIDE EPIMERASE RELATED"/>
    <property type="match status" value="1"/>
</dbReference>
<dbReference type="Pfam" id="PF08338">
    <property type="entry name" value="DUF1731"/>
    <property type="match status" value="1"/>
</dbReference>
<proteinExistence type="inferred from homology"/>
<dbReference type="Proteomes" id="UP000027601">
    <property type="component" value="Unassembled WGS sequence"/>
</dbReference>
<dbReference type="InterPro" id="IPR013549">
    <property type="entry name" value="DUF1731"/>
</dbReference>
<dbReference type="CDD" id="cd19438">
    <property type="entry name" value="lipocalin_Blc-like"/>
    <property type="match status" value="1"/>
</dbReference>
<dbReference type="InterPro" id="IPR000566">
    <property type="entry name" value="Lipocln_cytosolic_FA-bd_dom"/>
</dbReference>
<dbReference type="InterPro" id="IPR010099">
    <property type="entry name" value="SDR39U1"/>
</dbReference>
<dbReference type="PRINTS" id="PR01171">
    <property type="entry name" value="BCTLIPOCALIN"/>
</dbReference>
<dbReference type="PANTHER" id="PTHR11092:SF0">
    <property type="entry name" value="EPIMERASE FAMILY PROTEIN SDR39U1"/>
    <property type="match status" value="1"/>
</dbReference>
<organism evidence="5 6">
    <name type="scientific">Bacteroides graminisolvens DSM 19988 = JCM 15093</name>
    <dbReference type="NCBI Taxonomy" id="1121097"/>
    <lineage>
        <taxon>Bacteria</taxon>
        <taxon>Pseudomonadati</taxon>
        <taxon>Bacteroidota</taxon>
        <taxon>Bacteroidia</taxon>
        <taxon>Bacteroidales</taxon>
        <taxon>Bacteroidaceae</taxon>
        <taxon>Bacteroides</taxon>
    </lineage>
</organism>
<sequence length="433" mass="49655">MKIAISGASGFIGKRLSAFLELQGHQIVPLGRAMFRDNMSDQLIARLSQCEVVINLAGATINRRWTTEYKKELYNSRINVTRRLVQTINSLEQKPQLFISASAVGYYPTEGCHDDYSQERGEGFLSDLCCRWEAEAAKVHTDTRLVITRFGVVLSPDGGAFKELSRSLKLKMAVAIGPGNQYFPWIDIRDLNKAMLHVIKTTSIIGIINFVAPHQITQTELRDRMAWRYSSWFKLTVPSAVIRFFMGEASNFLTTGQCVIPATLEETGFEFSANDIDEFLADTTKWTVRKIDLSRYMGKWYEIARFENRFERNLTRVTAEYTLLSGNKIRVVNSGYLNGELNVSEGKAYVPDPDTPGKLKVAFFLWFYSDYYILELDEVNYNYVLIGSSNNNYLWILSRTPQLPDDVKKMLLYKAERRGYDISRLLWVKQSEE</sequence>
<comment type="similarity">
    <text evidence="1">Belongs to the NAD(P)-dependent epimerase/dehydratase family. SDR39U1 subfamily.</text>
</comment>
<dbReference type="EMBL" id="BAJS01000014">
    <property type="protein sequence ID" value="GAK37101.1"/>
    <property type="molecule type" value="Genomic_DNA"/>
</dbReference>
<evidence type="ECO:0000256" key="1">
    <source>
        <dbReference type="ARBA" id="ARBA00009353"/>
    </source>
</evidence>
<protein>
    <submittedName>
        <fullName evidence="5">Cell division inhibitor</fullName>
    </submittedName>
</protein>
<evidence type="ECO:0000259" key="3">
    <source>
        <dbReference type="Pfam" id="PF08212"/>
    </source>
</evidence>
<evidence type="ECO:0000313" key="5">
    <source>
        <dbReference type="EMBL" id="GAK37101.1"/>
    </source>
</evidence>
<evidence type="ECO:0000259" key="4">
    <source>
        <dbReference type="Pfam" id="PF08338"/>
    </source>
</evidence>
<dbReference type="AlphaFoldDB" id="A0A069D4A9"/>
<dbReference type="Pfam" id="PF08212">
    <property type="entry name" value="Lipocalin_2"/>
    <property type="match status" value="1"/>
</dbReference>
<keyword evidence="5" id="KW-0132">Cell division</keyword>
<feature type="domain" description="Lipocalin/cytosolic fatty-acid binding" evidence="3">
    <location>
        <begin position="291"/>
        <end position="430"/>
    </location>
</feature>
<feature type="domain" description="DUF1731" evidence="4">
    <location>
        <begin position="237"/>
        <end position="282"/>
    </location>
</feature>
<dbReference type="eggNOG" id="COG1090">
    <property type="taxonomic scope" value="Bacteria"/>
</dbReference>
<dbReference type="Pfam" id="PF01370">
    <property type="entry name" value="Epimerase"/>
    <property type="match status" value="1"/>
</dbReference>
<keyword evidence="5" id="KW-0131">Cell cycle</keyword>
<dbReference type="NCBIfam" id="TIGR01777">
    <property type="entry name" value="yfcH"/>
    <property type="match status" value="1"/>
</dbReference>
<dbReference type="InterPro" id="IPR047202">
    <property type="entry name" value="Lipocalin_Blc-like_dom"/>
</dbReference>
<evidence type="ECO:0000259" key="2">
    <source>
        <dbReference type="Pfam" id="PF01370"/>
    </source>
</evidence>
<dbReference type="OrthoDB" id="329806at2"/>
<evidence type="ECO:0000313" key="6">
    <source>
        <dbReference type="Proteomes" id="UP000027601"/>
    </source>
</evidence>
<dbReference type="InterPro" id="IPR012674">
    <property type="entry name" value="Calycin"/>
</dbReference>
<name>A0A069D4A9_9BACE</name>
<dbReference type="GO" id="GO:0051301">
    <property type="term" value="P:cell division"/>
    <property type="evidence" value="ECO:0007669"/>
    <property type="project" value="UniProtKB-KW"/>
</dbReference>
<dbReference type="PROSITE" id="PS00213">
    <property type="entry name" value="LIPOCALIN"/>
    <property type="match status" value="1"/>
</dbReference>
<dbReference type="STRING" id="1121097.GCA_000428125_00897"/>